<feature type="repeat" description="TPR" evidence="3">
    <location>
        <begin position="360"/>
        <end position="393"/>
    </location>
</feature>
<feature type="region of interest" description="Disordered" evidence="4">
    <location>
        <begin position="507"/>
        <end position="545"/>
    </location>
</feature>
<feature type="region of interest" description="Disordered" evidence="4">
    <location>
        <begin position="1"/>
        <end position="22"/>
    </location>
</feature>
<dbReference type="Proteomes" id="UP001338582">
    <property type="component" value="Chromosome 1"/>
</dbReference>
<dbReference type="AlphaFoldDB" id="A0AAX4H436"/>
<dbReference type="GeneID" id="88171362"/>
<dbReference type="InterPro" id="IPR051630">
    <property type="entry name" value="Corepressor-Demethylase"/>
</dbReference>
<dbReference type="Gene3D" id="1.25.40.10">
    <property type="entry name" value="Tetratricopeptide repeat domain"/>
    <property type="match status" value="2"/>
</dbReference>
<evidence type="ECO:0000313" key="6">
    <source>
        <dbReference type="Proteomes" id="UP001338582"/>
    </source>
</evidence>
<keyword evidence="6" id="KW-1185">Reference proteome</keyword>
<organism evidence="5 6">
    <name type="scientific">Australozyma saopauloensis</name>
    <dbReference type="NCBI Taxonomy" id="291208"/>
    <lineage>
        <taxon>Eukaryota</taxon>
        <taxon>Fungi</taxon>
        <taxon>Dikarya</taxon>
        <taxon>Ascomycota</taxon>
        <taxon>Saccharomycotina</taxon>
        <taxon>Pichiomycetes</taxon>
        <taxon>Metschnikowiaceae</taxon>
        <taxon>Australozyma</taxon>
    </lineage>
</organism>
<dbReference type="InterPro" id="IPR019734">
    <property type="entry name" value="TPR_rpt"/>
</dbReference>
<dbReference type="InterPro" id="IPR011990">
    <property type="entry name" value="TPR-like_helical_dom_sf"/>
</dbReference>
<dbReference type="GO" id="GO:0000978">
    <property type="term" value="F:RNA polymerase II cis-regulatory region sequence-specific DNA binding"/>
    <property type="evidence" value="ECO:0007669"/>
    <property type="project" value="TreeGrafter"/>
</dbReference>
<dbReference type="PROSITE" id="PS50005">
    <property type="entry name" value="TPR"/>
    <property type="match status" value="2"/>
</dbReference>
<protein>
    <submittedName>
        <fullName evidence="5">Uncharacterized protein</fullName>
    </submittedName>
</protein>
<comment type="subcellular location">
    <subcellularLocation>
        <location evidence="1">Nucleus</location>
    </subcellularLocation>
</comment>
<feature type="repeat" description="TPR" evidence="3">
    <location>
        <begin position="145"/>
        <end position="178"/>
    </location>
</feature>
<dbReference type="GO" id="GO:0031490">
    <property type="term" value="F:chromatin DNA binding"/>
    <property type="evidence" value="ECO:0007669"/>
    <property type="project" value="TreeGrafter"/>
</dbReference>
<dbReference type="EMBL" id="CP138894">
    <property type="protein sequence ID" value="WPK23069.1"/>
    <property type="molecule type" value="Genomic_DNA"/>
</dbReference>
<dbReference type="SMART" id="SM00028">
    <property type="entry name" value="TPR"/>
    <property type="match status" value="6"/>
</dbReference>
<dbReference type="GO" id="GO:0005634">
    <property type="term" value="C:nucleus"/>
    <property type="evidence" value="ECO:0007669"/>
    <property type="project" value="UniProtKB-SubCell"/>
</dbReference>
<evidence type="ECO:0000256" key="4">
    <source>
        <dbReference type="SAM" id="MobiDB-lite"/>
    </source>
</evidence>
<reference evidence="5 6" key="1">
    <citation type="submission" date="2023-10" db="EMBL/GenBank/DDBJ databases">
        <title>Draft Genome Sequence of Candida saopaulonensis from a very Premature Infant with Sepsis.</title>
        <authorList>
            <person name="Ning Y."/>
            <person name="Dai R."/>
            <person name="Xiao M."/>
            <person name="Xu Y."/>
            <person name="Yan Q."/>
            <person name="Zhang L."/>
        </authorList>
    </citation>
    <scope>NUCLEOTIDE SEQUENCE [LARGE SCALE GENOMIC DNA]</scope>
    <source>
        <strain evidence="5 6">19XY460</strain>
    </source>
</reference>
<dbReference type="KEGG" id="asau:88171362"/>
<proteinExistence type="predicted"/>
<keyword evidence="3" id="KW-0802">TPR repeat</keyword>
<evidence type="ECO:0000313" key="5">
    <source>
        <dbReference type="EMBL" id="WPK23069.1"/>
    </source>
</evidence>
<dbReference type="PANTHER" id="PTHR14017:SF1">
    <property type="entry name" value="LD02225P"/>
    <property type="match status" value="1"/>
</dbReference>
<dbReference type="GO" id="GO:0000122">
    <property type="term" value="P:negative regulation of transcription by RNA polymerase II"/>
    <property type="evidence" value="ECO:0007669"/>
    <property type="project" value="TreeGrafter"/>
</dbReference>
<dbReference type="PANTHER" id="PTHR14017">
    <property type="entry name" value="LYSINE-SPECIFIC DEMETHYLASE"/>
    <property type="match status" value="1"/>
</dbReference>
<evidence type="ECO:0000256" key="2">
    <source>
        <dbReference type="ARBA" id="ARBA00023242"/>
    </source>
</evidence>
<evidence type="ECO:0000256" key="3">
    <source>
        <dbReference type="PROSITE-ProRule" id="PRU00339"/>
    </source>
</evidence>
<dbReference type="SUPFAM" id="SSF48452">
    <property type="entry name" value="TPR-like"/>
    <property type="match status" value="2"/>
</dbReference>
<accession>A0AAX4H436</accession>
<feature type="compositionally biased region" description="Polar residues" evidence="4">
    <location>
        <begin position="509"/>
        <end position="529"/>
    </location>
</feature>
<keyword evidence="2" id="KW-0539">Nucleus</keyword>
<gene>
    <name evidence="5" type="ORF">PUMCH_000293</name>
</gene>
<name>A0AAX4H436_9ASCO</name>
<sequence length="701" mass="76203">MTQRKRSLTTSPRVSKLSRKNSQGEQSYASKAAEVWEAVGACAATMGIHAIAIKLYDLCLNYNPTSIKALIGWSRLLRLNDISLNETIGSQTALRRLSEATDRFGELAKSYEVYRELTESYLLLGLTDQAHQTIQHAIALNSDISELHLLLGQTLIRAGHRVQAAAALKRALELLPSAISDYLGEDVEVARNSHAELAAIAAADGLFDVSIEELKMTLQLPPPPLARLNEYVALWCALSTALERAGRIQEALEACERAELAVGVLPRILITHAYLLLLEEDKDKAFEAVRLLNRVVDLEQQESAHSKPKEGQPHKKDVGEDASGDFLPWCLLGKAYTLLYAPRAAYDSYQIALRRASLLPITWLAVGKLYLELKQLPDALAAYSQALRLQLNEDLPGTAAAWDGLSCVYERCDQQLTDAADSCSRASLCFAAYGDSDSAAEYEERAKLLKDAAEGKGPIPPLKTPMGVPNYFLRELVTLLPSERIAIIQQAKDKAKAEEVANANPAVAGNTTTSASPSTNMVSTQNVNGNAAPIGTPNGSHPTTVGSAAPEEYNSGRQNHADTVPNVPASQPQPQYVNLPSQPHSLPGAQGVYGHYKPNEKLPIQMAHNFPPGRQVWPGQEHLGNQPHLLHGPPPLNSQFGPPPAGMYPPGQYGPPRQSMGMPQMPSEGYPVAGPHGYVYGQYMPVPGGMLAQVQPYNWRR</sequence>
<evidence type="ECO:0000256" key="1">
    <source>
        <dbReference type="ARBA" id="ARBA00004123"/>
    </source>
</evidence>
<dbReference type="GO" id="GO:0017053">
    <property type="term" value="C:transcription repressor complex"/>
    <property type="evidence" value="ECO:0007669"/>
    <property type="project" value="TreeGrafter"/>
</dbReference>
<dbReference type="RefSeq" id="XP_062875456.1">
    <property type="nucleotide sequence ID" value="XM_063019386.1"/>
</dbReference>